<name>A0A9Q8Q6F8_9HYPO</name>
<dbReference type="PROSITE" id="PS50815">
    <property type="entry name" value="HORMA"/>
    <property type="match status" value="1"/>
</dbReference>
<dbReference type="GO" id="GO:0016035">
    <property type="term" value="C:zeta DNA polymerase complex"/>
    <property type="evidence" value="ECO:0007669"/>
    <property type="project" value="TreeGrafter"/>
</dbReference>
<evidence type="ECO:0000256" key="1">
    <source>
        <dbReference type="ARBA" id="ARBA00010348"/>
    </source>
</evidence>
<protein>
    <recommendedName>
        <fullName evidence="3">HORMA domain-containing protein</fullName>
    </recommendedName>
</protein>
<dbReference type="SUPFAM" id="SSF56019">
    <property type="entry name" value="The spindle assembly checkpoint protein mad2"/>
    <property type="match status" value="1"/>
</dbReference>
<dbReference type="AlphaFoldDB" id="A0A9Q8Q6F8"/>
<feature type="compositionally biased region" description="Gly residues" evidence="2">
    <location>
        <begin position="136"/>
        <end position="162"/>
    </location>
</feature>
<dbReference type="Gene3D" id="3.30.900.10">
    <property type="entry name" value="HORMA domain"/>
    <property type="match status" value="1"/>
</dbReference>
<feature type="region of interest" description="Disordered" evidence="2">
    <location>
        <begin position="1"/>
        <end position="26"/>
    </location>
</feature>
<gene>
    <name evidence="4" type="ORF">JDV02_000083</name>
</gene>
<feature type="region of interest" description="Disordered" evidence="2">
    <location>
        <begin position="130"/>
        <end position="165"/>
    </location>
</feature>
<dbReference type="InterPro" id="IPR036570">
    <property type="entry name" value="HORMA_dom_sf"/>
</dbReference>
<dbReference type="OrthoDB" id="21254at2759"/>
<proteinExistence type="inferred from homology"/>
<feature type="region of interest" description="Disordered" evidence="2">
    <location>
        <begin position="286"/>
        <end position="313"/>
    </location>
</feature>
<evidence type="ECO:0000259" key="3">
    <source>
        <dbReference type="PROSITE" id="PS50815"/>
    </source>
</evidence>
<dbReference type="GeneID" id="72062050"/>
<dbReference type="EMBL" id="CP086354">
    <property type="protein sequence ID" value="UNI13327.1"/>
    <property type="molecule type" value="Genomic_DNA"/>
</dbReference>
<sequence length="313" mass="33359">MSTSAAAAAAGPAPPPDDSDDAPISLPPPQTSALLSSFAAFLTIALHTLLRHRRLYPPETFLLATAYNLPAYQSRHPDVCAWVRDAVAAVLPQLRRGAVRTVALVVHHPDDLAVAERWVFDLSGFPREDLDDQGRGADGGGGGAVGGGGGGGWNRKGRGGVGAAAAEERRRRRMVMLYRGMGGDDDDDGAVNWTDVNEAFRGALRRIAYAAETNPPPPEGSTFTLAIELHDEAPAPIEHPQLWIPSQPDLQPPTLSNPFTGSALGGASTTPIRAVQAGPLFFECRYEQGKEKKPTSTQDSDAVEDDSQFSMYR</sequence>
<reference evidence="4" key="1">
    <citation type="submission" date="2021-11" db="EMBL/GenBank/DDBJ databases">
        <title>Purpureocillium_takamizusanense_genome.</title>
        <authorList>
            <person name="Nguyen N.-H."/>
        </authorList>
    </citation>
    <scope>NUCLEOTIDE SEQUENCE</scope>
    <source>
        <strain evidence="4">PT3</strain>
    </source>
</reference>
<dbReference type="PANTHER" id="PTHR11842:SF10">
    <property type="entry name" value="MITOTIC SPINDLE ASSEMBLY CHECKPOINT PROTEIN MAD2B"/>
    <property type="match status" value="1"/>
</dbReference>
<feature type="domain" description="HORMA" evidence="3">
    <location>
        <begin position="32"/>
        <end position="286"/>
    </location>
</feature>
<evidence type="ECO:0000313" key="5">
    <source>
        <dbReference type="Proteomes" id="UP000829364"/>
    </source>
</evidence>
<dbReference type="InterPro" id="IPR018247">
    <property type="entry name" value="EF_Hand_1_Ca_BS"/>
</dbReference>
<evidence type="ECO:0000256" key="2">
    <source>
        <dbReference type="SAM" id="MobiDB-lite"/>
    </source>
</evidence>
<evidence type="ECO:0000313" key="4">
    <source>
        <dbReference type="EMBL" id="UNI13327.1"/>
    </source>
</evidence>
<dbReference type="RefSeq" id="XP_047836808.1">
    <property type="nucleotide sequence ID" value="XM_047980851.1"/>
</dbReference>
<dbReference type="Proteomes" id="UP000829364">
    <property type="component" value="Chromosome 1"/>
</dbReference>
<accession>A0A9Q8Q6F8</accession>
<dbReference type="InterPro" id="IPR045091">
    <property type="entry name" value="Mad2-like"/>
</dbReference>
<comment type="similarity">
    <text evidence="1">Belongs to the MAD2 family.</text>
</comment>
<dbReference type="InterPro" id="IPR003511">
    <property type="entry name" value="HORMA_dom"/>
</dbReference>
<dbReference type="PANTHER" id="PTHR11842">
    <property type="entry name" value="MITOTIC SPINDLE ASSEMBLY CHECKPOINT PROTEIN MAD2"/>
    <property type="match status" value="1"/>
</dbReference>
<organism evidence="4 5">
    <name type="scientific">Purpureocillium takamizusanense</name>
    <dbReference type="NCBI Taxonomy" id="2060973"/>
    <lineage>
        <taxon>Eukaryota</taxon>
        <taxon>Fungi</taxon>
        <taxon>Dikarya</taxon>
        <taxon>Ascomycota</taxon>
        <taxon>Pezizomycotina</taxon>
        <taxon>Sordariomycetes</taxon>
        <taxon>Hypocreomycetidae</taxon>
        <taxon>Hypocreales</taxon>
        <taxon>Ophiocordycipitaceae</taxon>
        <taxon>Purpureocillium</taxon>
    </lineage>
</organism>
<dbReference type="KEGG" id="ptkz:JDV02_000083"/>
<keyword evidence="5" id="KW-1185">Reference proteome</keyword>
<dbReference type="PROSITE" id="PS00018">
    <property type="entry name" value="EF_HAND_1"/>
    <property type="match status" value="1"/>
</dbReference>
<feature type="compositionally biased region" description="Low complexity" evidence="2">
    <location>
        <begin position="1"/>
        <end position="11"/>
    </location>
</feature>